<proteinExistence type="predicted"/>
<reference evidence="1" key="1">
    <citation type="submission" date="2020-12" db="EMBL/GenBank/DDBJ databases">
        <authorList>
            <consortium name="Molecular Ecology Group"/>
        </authorList>
    </citation>
    <scope>NUCLEOTIDE SEQUENCE</scope>
    <source>
        <strain evidence="1">TBG_1078</strain>
    </source>
</reference>
<dbReference type="EMBL" id="CAJHUB010000649">
    <property type="protein sequence ID" value="CAD7667634.1"/>
    <property type="molecule type" value="Genomic_DNA"/>
</dbReference>
<accession>A0A811XS52</accession>
<protein>
    <submittedName>
        <fullName evidence="1">(raccoon dog) hypothetical protein</fullName>
    </submittedName>
</protein>
<evidence type="ECO:0000313" key="1">
    <source>
        <dbReference type="EMBL" id="CAD7667634.1"/>
    </source>
</evidence>
<gene>
    <name evidence="1" type="ORF">NYPRO_LOCUS933</name>
</gene>
<dbReference type="Proteomes" id="UP000645828">
    <property type="component" value="Unassembled WGS sequence"/>
</dbReference>
<dbReference type="AlphaFoldDB" id="A0A811XS52"/>
<organism evidence="1 2">
    <name type="scientific">Nyctereutes procyonoides</name>
    <name type="common">Raccoon dog</name>
    <name type="synonym">Canis procyonoides</name>
    <dbReference type="NCBI Taxonomy" id="34880"/>
    <lineage>
        <taxon>Eukaryota</taxon>
        <taxon>Metazoa</taxon>
        <taxon>Chordata</taxon>
        <taxon>Craniata</taxon>
        <taxon>Vertebrata</taxon>
        <taxon>Euteleostomi</taxon>
        <taxon>Mammalia</taxon>
        <taxon>Eutheria</taxon>
        <taxon>Laurasiatheria</taxon>
        <taxon>Carnivora</taxon>
        <taxon>Caniformia</taxon>
        <taxon>Canidae</taxon>
        <taxon>Nyctereutes</taxon>
    </lineage>
</organism>
<keyword evidence="2" id="KW-1185">Reference proteome</keyword>
<evidence type="ECO:0000313" key="2">
    <source>
        <dbReference type="Proteomes" id="UP000645828"/>
    </source>
</evidence>
<name>A0A811XS52_NYCPR</name>
<sequence length="115" mass="12590">MAQRIGAPGLAIRTEHSVHEMHKSMKTEEEEPEETLVSINPMTGASQECGLKNPAFTVNLTICEAKTFKYLAALAKRRRQEKFAAALGGRNEPKGIFSEWCTISEGVATLPALCI</sequence>
<comment type="caution">
    <text evidence="1">The sequence shown here is derived from an EMBL/GenBank/DDBJ whole genome shotgun (WGS) entry which is preliminary data.</text>
</comment>